<organism evidence="1">
    <name type="scientific">Timema tahoe</name>
    <dbReference type="NCBI Taxonomy" id="61484"/>
    <lineage>
        <taxon>Eukaryota</taxon>
        <taxon>Metazoa</taxon>
        <taxon>Ecdysozoa</taxon>
        <taxon>Arthropoda</taxon>
        <taxon>Hexapoda</taxon>
        <taxon>Insecta</taxon>
        <taxon>Pterygota</taxon>
        <taxon>Neoptera</taxon>
        <taxon>Polyneoptera</taxon>
        <taxon>Phasmatodea</taxon>
        <taxon>Timematodea</taxon>
        <taxon>Timematoidea</taxon>
        <taxon>Timematidae</taxon>
        <taxon>Timema</taxon>
    </lineage>
</organism>
<proteinExistence type="predicted"/>
<accession>A0A7R9IRH3</accession>
<name>A0A7R9IRH3_9NEOP</name>
<evidence type="ECO:0000313" key="1">
    <source>
        <dbReference type="EMBL" id="CAD7463246.1"/>
    </source>
</evidence>
<sequence length="245" mass="27763">MSVRVSRWNMRKSRQRESRWNMRKSRQRELRWGGRVTIPATGTTVLNTLHYCLALSNGRKGRVPLAREKQWPPSKPIERGVFFGAEYSGHLVTYGSENMKCGAAKAVERVVGAVSASAEKRRQKAVQSANTLQLLKAHGITMLPADDSTLVASAVESGQTVVLTEYGIPESSLITIRSVIERAAYNTPREQRITKELKLRPYRPLLVNVLNEDDLKRFVEFAQSWLVKLEENSELVCHMIWIDEA</sequence>
<dbReference type="EMBL" id="OE007565">
    <property type="protein sequence ID" value="CAD7463246.1"/>
    <property type="molecule type" value="Genomic_DNA"/>
</dbReference>
<gene>
    <name evidence="1" type="ORF">TTEB3V08_LOCUS11132</name>
</gene>
<reference evidence="1" key="1">
    <citation type="submission" date="2020-11" db="EMBL/GenBank/DDBJ databases">
        <authorList>
            <person name="Tran Van P."/>
        </authorList>
    </citation>
    <scope>NUCLEOTIDE SEQUENCE</scope>
</reference>
<protein>
    <submittedName>
        <fullName evidence="1">Uncharacterized protein</fullName>
    </submittedName>
</protein>
<dbReference type="AlphaFoldDB" id="A0A7R9IRH3"/>